<evidence type="ECO:0000313" key="2">
    <source>
        <dbReference type="EMBL" id="MCQ4167418.1"/>
    </source>
</evidence>
<protein>
    <submittedName>
        <fullName evidence="2">Uncharacterized protein</fullName>
    </submittedName>
</protein>
<feature type="transmembrane region" description="Helical" evidence="1">
    <location>
        <begin position="50"/>
        <end position="74"/>
    </location>
</feature>
<dbReference type="Proteomes" id="UP001165498">
    <property type="component" value="Unassembled WGS sequence"/>
</dbReference>
<proteinExistence type="predicted"/>
<keyword evidence="1" id="KW-1133">Transmembrane helix</keyword>
<feature type="transmembrane region" description="Helical" evidence="1">
    <location>
        <begin position="245"/>
        <end position="267"/>
    </location>
</feature>
<name>A0ABT1QYS2_9GAMM</name>
<dbReference type="RefSeq" id="WP_255916605.1">
    <property type="nucleotide sequence ID" value="NZ_JANFQO010000030.1"/>
</dbReference>
<sequence length="425" mass="46365">MHSIPLQLLRTTFGLWRQHWPPLVLLVLAGYLANEWLLRLVVEAGLRNHVLGLSLLAPLVVLELAIVIAMFHVLRPSLPALGSTAAVADDTAGPARRGDRLASALALALVPFFAYYAAWGLLGETVREYSLAGLARDPLGQYGPLLDALKSSGLLISVAASWLLRRYAKAREARKHSPGWQALIVLCEANWVFIGLFVITRGKEVAMKWLESRVVWQYFGGASADLAQAPLAPGLPTLMDTVWNAAQGLFLAALLPLVWLAITALIFGRELGEKSLLSTNRRLEKLVDRYDRLPATLRQFGDDVVKGYRTRYVPVANSLRLTLQAGLTLVLAFCVGYRGLEWLSVQAWVLATQLIGPHPAEFWRPVGNALALFVGSPLGTGASLLFEPLRICLLAATLELGVAAWQRRHGTVPAPPPASAQLQPQ</sequence>
<organism evidence="2 3">
    <name type="scientific">Tahibacter harae</name>
    <dbReference type="NCBI Taxonomy" id="2963937"/>
    <lineage>
        <taxon>Bacteria</taxon>
        <taxon>Pseudomonadati</taxon>
        <taxon>Pseudomonadota</taxon>
        <taxon>Gammaproteobacteria</taxon>
        <taxon>Lysobacterales</taxon>
        <taxon>Rhodanobacteraceae</taxon>
        <taxon>Tahibacter</taxon>
    </lineage>
</organism>
<evidence type="ECO:0000313" key="3">
    <source>
        <dbReference type="Proteomes" id="UP001165498"/>
    </source>
</evidence>
<accession>A0ABT1QYS2</accession>
<keyword evidence="1" id="KW-0812">Transmembrane</keyword>
<reference evidence="2" key="1">
    <citation type="submission" date="2022-07" db="EMBL/GenBank/DDBJ databases">
        <title>Tahibacter sp., a new gammaproteobacterium isolated from the silt sample collected at pig farm.</title>
        <authorList>
            <person name="Chen H."/>
        </authorList>
    </citation>
    <scope>NUCLEOTIDE SEQUENCE</scope>
    <source>
        <strain evidence="2">P2K</strain>
    </source>
</reference>
<evidence type="ECO:0000256" key="1">
    <source>
        <dbReference type="SAM" id="Phobius"/>
    </source>
</evidence>
<dbReference type="EMBL" id="JANFQO010000030">
    <property type="protein sequence ID" value="MCQ4167418.1"/>
    <property type="molecule type" value="Genomic_DNA"/>
</dbReference>
<feature type="transmembrane region" description="Helical" evidence="1">
    <location>
        <begin position="101"/>
        <end position="122"/>
    </location>
</feature>
<keyword evidence="3" id="KW-1185">Reference proteome</keyword>
<keyword evidence="1" id="KW-0472">Membrane</keyword>
<feature type="transmembrane region" description="Helical" evidence="1">
    <location>
        <begin position="20"/>
        <end position="38"/>
    </location>
</feature>
<feature type="transmembrane region" description="Helical" evidence="1">
    <location>
        <begin position="180"/>
        <end position="199"/>
    </location>
</feature>
<comment type="caution">
    <text evidence="2">The sequence shown here is derived from an EMBL/GenBank/DDBJ whole genome shotgun (WGS) entry which is preliminary data.</text>
</comment>
<gene>
    <name evidence="2" type="ORF">NM961_22105</name>
</gene>